<evidence type="ECO:0000256" key="14">
    <source>
        <dbReference type="ARBA" id="ARBA00024334"/>
    </source>
</evidence>
<dbReference type="Proteomes" id="UP000002630">
    <property type="component" value="Unassembled WGS sequence"/>
</dbReference>
<evidence type="ECO:0000256" key="10">
    <source>
        <dbReference type="ARBA" id="ARBA00022837"/>
    </source>
</evidence>
<keyword evidence="12" id="KW-0112">Calmodulin-binding</keyword>
<dbReference type="GO" id="GO:0005524">
    <property type="term" value="F:ATP binding"/>
    <property type="evidence" value="ECO:0007669"/>
    <property type="project" value="UniProtKB-UniRule"/>
</dbReference>
<dbReference type="CDD" id="cd05117">
    <property type="entry name" value="STKc_CAMK"/>
    <property type="match status" value="2"/>
</dbReference>
<dbReference type="InterPro" id="IPR000719">
    <property type="entry name" value="Prot_kinase_dom"/>
</dbReference>
<dbReference type="InterPro" id="IPR002291">
    <property type="entry name" value="Phosph_kin_gamma"/>
</dbReference>
<dbReference type="EMBL" id="FN649760">
    <property type="protein sequence ID" value="CBN74122.1"/>
    <property type="molecule type" value="Genomic_DNA"/>
</dbReference>
<feature type="binding site" evidence="18">
    <location>
        <position position="359"/>
    </location>
    <ligand>
        <name>ATP</name>
        <dbReference type="ChEBI" id="CHEBI:30616"/>
    </ligand>
</feature>
<evidence type="ECO:0000256" key="9">
    <source>
        <dbReference type="ARBA" id="ARBA00022777"/>
    </source>
</evidence>
<dbReference type="STRING" id="2880.D8LE50"/>
<accession>D8LE50</accession>
<gene>
    <name evidence="20" type="primary">CDPK:5</name>
    <name evidence="20" type="ORF">Esi_0013_0012</name>
</gene>
<evidence type="ECO:0000256" key="7">
    <source>
        <dbReference type="ARBA" id="ARBA00022737"/>
    </source>
</evidence>
<organism evidence="20 21">
    <name type="scientific">Ectocarpus siliculosus</name>
    <name type="common">Brown alga</name>
    <name type="synonym">Conferva siliculosa</name>
    <dbReference type="NCBI Taxonomy" id="2880"/>
    <lineage>
        <taxon>Eukaryota</taxon>
        <taxon>Sar</taxon>
        <taxon>Stramenopiles</taxon>
        <taxon>Ochrophyta</taxon>
        <taxon>PX clade</taxon>
        <taxon>Phaeophyceae</taxon>
        <taxon>Ectocarpales</taxon>
        <taxon>Ectocarpaceae</taxon>
        <taxon>Ectocarpus</taxon>
    </lineage>
</organism>
<evidence type="ECO:0000256" key="15">
    <source>
        <dbReference type="ARBA" id="ARBA00025890"/>
    </source>
</evidence>
<keyword evidence="9" id="KW-0418">Kinase</keyword>
<feature type="binding site" evidence="18">
    <location>
        <position position="47"/>
    </location>
    <ligand>
        <name>ATP</name>
        <dbReference type="ChEBI" id="CHEBI:30616"/>
    </ligand>
</feature>
<comment type="similarity">
    <text evidence="14">Belongs to the protein kinase superfamily. Ser/Thr protein kinase family. CDPK subfamily.</text>
</comment>
<dbReference type="GO" id="GO:0005977">
    <property type="term" value="P:glycogen metabolic process"/>
    <property type="evidence" value="ECO:0007669"/>
    <property type="project" value="UniProtKB-KW"/>
</dbReference>
<evidence type="ECO:0000313" key="21">
    <source>
        <dbReference type="Proteomes" id="UP000002630"/>
    </source>
</evidence>
<evidence type="ECO:0000256" key="11">
    <source>
        <dbReference type="ARBA" id="ARBA00022840"/>
    </source>
</evidence>
<dbReference type="PROSITE" id="PS50011">
    <property type="entry name" value="PROTEIN_KINASE_DOM"/>
    <property type="match status" value="2"/>
</dbReference>
<name>D8LE50_ECTSI</name>
<comment type="catalytic activity">
    <reaction evidence="16">
        <text>L-threonyl-[protein] + ATP = O-phospho-L-threonyl-[protein] + ADP + H(+)</text>
        <dbReference type="Rhea" id="RHEA:46608"/>
        <dbReference type="Rhea" id="RHEA-COMP:11060"/>
        <dbReference type="Rhea" id="RHEA-COMP:11605"/>
        <dbReference type="ChEBI" id="CHEBI:15378"/>
        <dbReference type="ChEBI" id="CHEBI:30013"/>
        <dbReference type="ChEBI" id="CHEBI:30616"/>
        <dbReference type="ChEBI" id="CHEBI:61977"/>
        <dbReference type="ChEBI" id="CHEBI:456216"/>
        <dbReference type="EC" id="2.7.11.1"/>
    </reaction>
</comment>
<dbReference type="PROSITE" id="PS00107">
    <property type="entry name" value="PROTEIN_KINASE_ATP"/>
    <property type="match status" value="2"/>
</dbReference>
<comment type="cofactor">
    <cofactor evidence="2">
        <name>Mg(2+)</name>
        <dbReference type="ChEBI" id="CHEBI:18420"/>
    </cofactor>
</comment>
<evidence type="ECO:0000259" key="19">
    <source>
        <dbReference type="PROSITE" id="PS50011"/>
    </source>
</evidence>
<keyword evidence="8 18" id="KW-0547">Nucleotide-binding</keyword>
<evidence type="ECO:0000256" key="5">
    <source>
        <dbReference type="ARBA" id="ARBA00022679"/>
    </source>
</evidence>
<comment type="catalytic activity">
    <reaction evidence="1">
        <text>2 ATP + phosphorylase b = 2 ADP + phosphorylase a.</text>
        <dbReference type="EC" id="2.7.11.19"/>
    </reaction>
</comment>
<dbReference type="PANTHER" id="PTHR24347">
    <property type="entry name" value="SERINE/THREONINE-PROTEIN KINASE"/>
    <property type="match status" value="1"/>
</dbReference>
<dbReference type="PROSITE" id="PS00108">
    <property type="entry name" value="PROTEIN_KINASE_ST"/>
    <property type="match status" value="2"/>
</dbReference>
<evidence type="ECO:0000256" key="4">
    <source>
        <dbReference type="ARBA" id="ARBA00022600"/>
    </source>
</evidence>
<evidence type="ECO:0000256" key="2">
    <source>
        <dbReference type="ARBA" id="ARBA00001946"/>
    </source>
</evidence>
<dbReference type="InterPro" id="IPR017441">
    <property type="entry name" value="Protein_kinase_ATP_BS"/>
</dbReference>
<proteinExistence type="inferred from homology"/>
<dbReference type="OrthoDB" id="197746at2759"/>
<keyword evidence="4" id="KW-0321">Glycogen metabolism</keyword>
<evidence type="ECO:0000256" key="8">
    <source>
        <dbReference type="ARBA" id="ARBA00022741"/>
    </source>
</evidence>
<dbReference type="GO" id="GO:0106310">
    <property type="term" value="F:protein serine kinase activity"/>
    <property type="evidence" value="ECO:0007669"/>
    <property type="project" value="RHEA"/>
</dbReference>
<keyword evidence="13" id="KW-0119">Carbohydrate metabolism</keyword>
<evidence type="ECO:0000256" key="3">
    <source>
        <dbReference type="ARBA" id="ARBA00022527"/>
    </source>
</evidence>
<dbReference type="GO" id="GO:0005964">
    <property type="term" value="C:phosphorylase kinase complex"/>
    <property type="evidence" value="ECO:0007669"/>
    <property type="project" value="InterPro"/>
</dbReference>
<dbReference type="FunFam" id="3.30.200.20:FF:000315">
    <property type="entry name" value="Calcium-dependent protein kinase 3"/>
    <property type="match status" value="1"/>
</dbReference>
<keyword evidence="3" id="KW-0723">Serine/threonine-protein kinase</keyword>
<dbReference type="GO" id="GO:0004689">
    <property type="term" value="F:phosphorylase kinase activity"/>
    <property type="evidence" value="ECO:0007669"/>
    <property type="project" value="UniProtKB-EC"/>
</dbReference>
<sequence>MATLVGMTRDAKPFSEEYHLGDELGKGAFSIVKVATRISDRQKSAVKVVERRSLGKGDLEALRSEARLLGELDHPNIVKLHGWYEEEKTLYMALELCEGGELFDRIVSKTFYNEKEARDLVRTLLRTVKHLHDQNIIHRDLKPENLLLVDKQDNANLKIADFGFAKKHDARSEVLKTQCGTPGYVAPEILKSTPYGSPVDMWSIGVITYILLGGYPPFHDDNQARLFQKIRRGKFSFHEQYWDPISDGAKDLIARMLTVDPAKRITAAQALAHPWVMSEDDELETSELGDSLQRMRVFNARRKFKSAIATIIMTMQLQKFLASRDIDDAYEIGGVLGKGAYSVVKSAKAKKTNDEVAVKIVKRAGLPQDDEKALKDEMAIMLELDHPNIIKLLDFFEKKDHFYMVVEKVRGGELFDRIVEKVVYNEKEARDLVSTLLQAVKYCHDRGIVHRDLKPENLLLVSEKDDALVKVADFGFAQKFMPESGLTTQCGTPGYVAPEILMRKKYDAAVDMWSVGVITYILLGGYPPFHDDNQARLFAKIKKGVYSFHDEYWSDISPEAKDLIAKMLTVDPNKRLTADQALEHPYLKIDTTVLEGNNMDQNLGRMKLFNARRKFKSAIQTVIVADRLRKFTEGMASMSTA</sequence>
<dbReference type="InterPro" id="IPR011009">
    <property type="entry name" value="Kinase-like_dom_sf"/>
</dbReference>
<evidence type="ECO:0000256" key="1">
    <source>
        <dbReference type="ARBA" id="ARBA00001674"/>
    </source>
</evidence>
<dbReference type="InParanoid" id="D8LE50"/>
<keyword evidence="5 20" id="KW-0808">Transferase</keyword>
<evidence type="ECO:0000256" key="6">
    <source>
        <dbReference type="ARBA" id="ARBA00022723"/>
    </source>
</evidence>
<evidence type="ECO:0000256" key="17">
    <source>
        <dbReference type="ARBA" id="ARBA00048679"/>
    </source>
</evidence>
<dbReference type="GO" id="GO:0046872">
    <property type="term" value="F:metal ion binding"/>
    <property type="evidence" value="ECO:0007669"/>
    <property type="project" value="UniProtKB-KW"/>
</dbReference>
<dbReference type="Pfam" id="PF00069">
    <property type="entry name" value="Pkinase"/>
    <property type="match status" value="2"/>
</dbReference>
<evidence type="ECO:0000256" key="12">
    <source>
        <dbReference type="ARBA" id="ARBA00022860"/>
    </source>
</evidence>
<dbReference type="EC" id="2.7.11.1" evidence="20"/>
<keyword evidence="6" id="KW-0479">Metal-binding</keyword>
<dbReference type="FunFam" id="1.10.510.10:FF:000026">
    <property type="entry name" value="Calcium/calmodulin-dependent protein kinase type 1"/>
    <property type="match status" value="2"/>
</dbReference>
<protein>
    <submittedName>
        <fullName evidence="20">N/a</fullName>
        <ecNumber evidence="20">2.7.11.1</ecNumber>
    </submittedName>
</protein>
<keyword evidence="7" id="KW-0677">Repeat</keyword>
<feature type="domain" description="Protein kinase" evidence="19">
    <location>
        <begin position="18"/>
        <end position="276"/>
    </location>
</feature>
<feature type="domain" description="Protein kinase" evidence="19">
    <location>
        <begin position="330"/>
        <end position="587"/>
    </location>
</feature>
<dbReference type="AlphaFoldDB" id="D8LE50"/>
<keyword evidence="11 18" id="KW-0067">ATP-binding</keyword>
<dbReference type="InterPro" id="IPR008271">
    <property type="entry name" value="Ser/Thr_kinase_AS"/>
</dbReference>
<dbReference type="Gene3D" id="1.10.510.10">
    <property type="entry name" value="Transferase(Phosphotransferase) domain 1"/>
    <property type="match status" value="2"/>
</dbReference>
<keyword evidence="21" id="KW-1185">Reference proteome</keyword>
<comment type="subunit">
    <text evidence="15">Hexadecamer of 4 heterotetramers, each composed of alpha, beta, gamma, and delta subunits. Alpha (PHKA1 or PHKA2) and beta (PHKB) are regulatory subunits, gamma (PHKG1 or PHKG2) is the catalytic subunit, and delta is calmodulin.</text>
</comment>
<dbReference type="GO" id="GO:0005516">
    <property type="term" value="F:calmodulin binding"/>
    <property type="evidence" value="ECO:0007669"/>
    <property type="project" value="UniProtKB-KW"/>
</dbReference>
<dbReference type="SUPFAM" id="SSF56112">
    <property type="entry name" value="Protein kinase-like (PK-like)"/>
    <property type="match status" value="2"/>
</dbReference>
<dbReference type="SMART" id="SM00220">
    <property type="entry name" value="S_TKc"/>
    <property type="match status" value="2"/>
</dbReference>
<keyword evidence="10" id="KW-0106">Calcium</keyword>
<reference evidence="20 21" key="1">
    <citation type="journal article" date="2010" name="Nature">
        <title>The Ectocarpus genome and the independent evolution of multicellularity in brown algae.</title>
        <authorList>
            <person name="Cock J.M."/>
            <person name="Sterck L."/>
            <person name="Rouze P."/>
            <person name="Scornet D."/>
            <person name="Allen A.E."/>
            <person name="Amoutzias G."/>
            <person name="Anthouard V."/>
            <person name="Artiguenave F."/>
            <person name="Aury J.M."/>
            <person name="Badger J.H."/>
            <person name="Beszteri B."/>
            <person name="Billiau K."/>
            <person name="Bonnet E."/>
            <person name="Bothwell J.H."/>
            <person name="Bowler C."/>
            <person name="Boyen C."/>
            <person name="Brownlee C."/>
            <person name="Carrano C.J."/>
            <person name="Charrier B."/>
            <person name="Cho G.Y."/>
            <person name="Coelho S.M."/>
            <person name="Collen J."/>
            <person name="Corre E."/>
            <person name="Da Silva C."/>
            <person name="Delage L."/>
            <person name="Delaroque N."/>
            <person name="Dittami S.M."/>
            <person name="Doulbeau S."/>
            <person name="Elias M."/>
            <person name="Farnham G."/>
            <person name="Gachon C.M."/>
            <person name="Gschloessl B."/>
            <person name="Heesch S."/>
            <person name="Jabbari K."/>
            <person name="Jubin C."/>
            <person name="Kawai H."/>
            <person name="Kimura K."/>
            <person name="Kloareg B."/>
            <person name="Kupper F.C."/>
            <person name="Lang D."/>
            <person name="Le Bail A."/>
            <person name="Leblanc C."/>
            <person name="Lerouge P."/>
            <person name="Lohr M."/>
            <person name="Lopez P.J."/>
            <person name="Martens C."/>
            <person name="Maumus F."/>
            <person name="Michel G."/>
            <person name="Miranda-Saavedra D."/>
            <person name="Morales J."/>
            <person name="Moreau H."/>
            <person name="Motomura T."/>
            <person name="Nagasato C."/>
            <person name="Napoli C.A."/>
            <person name="Nelson D.R."/>
            <person name="Nyvall-Collen P."/>
            <person name="Peters A.F."/>
            <person name="Pommier C."/>
            <person name="Potin P."/>
            <person name="Poulain J."/>
            <person name="Quesneville H."/>
            <person name="Read B."/>
            <person name="Rensing S.A."/>
            <person name="Ritter A."/>
            <person name="Rousvoal S."/>
            <person name="Samanta M."/>
            <person name="Samson G."/>
            <person name="Schroeder D.C."/>
            <person name="Segurens B."/>
            <person name="Strittmatter M."/>
            <person name="Tonon T."/>
            <person name="Tregear J.W."/>
            <person name="Valentin K."/>
            <person name="von Dassow P."/>
            <person name="Yamagishi T."/>
            <person name="Van de Peer Y."/>
            <person name="Wincker P."/>
        </authorList>
    </citation>
    <scope>NUCLEOTIDE SEQUENCE [LARGE SCALE GENOMIC DNA]</scope>
    <source>
        <strain evidence="21">Ec32 / CCAP1310/4</strain>
    </source>
</reference>
<evidence type="ECO:0000313" key="20">
    <source>
        <dbReference type="EMBL" id="CBN74122.1"/>
    </source>
</evidence>
<dbReference type="Gene3D" id="3.30.200.20">
    <property type="entry name" value="Phosphorylase Kinase, domain 1"/>
    <property type="match status" value="2"/>
</dbReference>
<dbReference type="FunFam" id="3.30.200.20:FF:000042">
    <property type="entry name" value="Aurora kinase A"/>
    <property type="match status" value="1"/>
</dbReference>
<evidence type="ECO:0000256" key="16">
    <source>
        <dbReference type="ARBA" id="ARBA00047899"/>
    </source>
</evidence>
<comment type="catalytic activity">
    <reaction evidence="17">
        <text>L-seryl-[protein] + ATP = O-phospho-L-seryl-[protein] + ADP + H(+)</text>
        <dbReference type="Rhea" id="RHEA:17989"/>
        <dbReference type="Rhea" id="RHEA-COMP:9863"/>
        <dbReference type="Rhea" id="RHEA-COMP:11604"/>
        <dbReference type="ChEBI" id="CHEBI:15378"/>
        <dbReference type="ChEBI" id="CHEBI:29999"/>
        <dbReference type="ChEBI" id="CHEBI:30616"/>
        <dbReference type="ChEBI" id="CHEBI:83421"/>
        <dbReference type="ChEBI" id="CHEBI:456216"/>
        <dbReference type="EC" id="2.7.11.1"/>
    </reaction>
</comment>
<dbReference type="PRINTS" id="PR01049">
    <property type="entry name" value="PHOSPHBKNASE"/>
</dbReference>
<evidence type="ECO:0000256" key="13">
    <source>
        <dbReference type="ARBA" id="ARBA00023277"/>
    </source>
</evidence>
<dbReference type="eggNOG" id="KOG0603">
    <property type="taxonomic scope" value="Eukaryota"/>
</dbReference>
<evidence type="ECO:0000256" key="18">
    <source>
        <dbReference type="PROSITE-ProRule" id="PRU10141"/>
    </source>
</evidence>